<reference evidence="1 2" key="1">
    <citation type="submission" date="2024-02" db="EMBL/GenBank/DDBJ databases">
        <title>De novo assembly and annotation of 12 fungi associated with fruit tree decline syndrome in Ontario, Canada.</title>
        <authorList>
            <person name="Sulman M."/>
            <person name="Ellouze W."/>
            <person name="Ilyukhin E."/>
        </authorList>
    </citation>
    <scope>NUCLEOTIDE SEQUENCE [LARGE SCALE GENOMIC DNA]</scope>
    <source>
        <strain evidence="1 2">M169</strain>
    </source>
</reference>
<gene>
    <name evidence="1" type="ORF">SLS63_000753</name>
</gene>
<keyword evidence="2" id="KW-1185">Reference proteome</keyword>
<sequence>MGPTSGLNGGVLDPDIRDVNTGSPNEDFARAISAAKKSMEVCFSMMEQMLRVNGAGTNKTSSISTVPATSKLPQVTQTPQSLLDLRGGIEYPSYNSALPIVSFVSRKSSVGMFHCISTEAQRAAAEEQEERKRLRQNSTHARWAREQTLFNKAHELHMLSKSEVYLVVTRRDERESQIYNTQPDKVLPVFEEMVRASSLSLTADIPC</sequence>
<dbReference type="SUPFAM" id="SSF55455">
    <property type="entry name" value="SRF-like"/>
    <property type="match status" value="1"/>
</dbReference>
<accession>A0ABR1PN59</accession>
<proteinExistence type="predicted"/>
<comment type="caution">
    <text evidence="1">The sequence shown here is derived from an EMBL/GenBank/DDBJ whole genome shotgun (WGS) entry which is preliminary data.</text>
</comment>
<dbReference type="InterPro" id="IPR036879">
    <property type="entry name" value="TF_MADSbox_sf"/>
</dbReference>
<evidence type="ECO:0000313" key="2">
    <source>
        <dbReference type="Proteomes" id="UP001430848"/>
    </source>
</evidence>
<dbReference type="Proteomes" id="UP001430848">
    <property type="component" value="Unassembled WGS sequence"/>
</dbReference>
<organism evidence="1 2">
    <name type="scientific">Diaporthe eres</name>
    <name type="common">Phomopsis oblonga</name>
    <dbReference type="NCBI Taxonomy" id="83184"/>
    <lineage>
        <taxon>Eukaryota</taxon>
        <taxon>Fungi</taxon>
        <taxon>Dikarya</taxon>
        <taxon>Ascomycota</taxon>
        <taxon>Pezizomycotina</taxon>
        <taxon>Sordariomycetes</taxon>
        <taxon>Sordariomycetidae</taxon>
        <taxon>Diaporthales</taxon>
        <taxon>Diaporthaceae</taxon>
        <taxon>Diaporthe</taxon>
        <taxon>Diaporthe eres species complex</taxon>
    </lineage>
</organism>
<dbReference type="EMBL" id="JAKNSF020000002">
    <property type="protein sequence ID" value="KAK7741200.1"/>
    <property type="molecule type" value="Genomic_DNA"/>
</dbReference>
<evidence type="ECO:0000313" key="1">
    <source>
        <dbReference type="EMBL" id="KAK7741200.1"/>
    </source>
</evidence>
<name>A0ABR1PN59_DIAER</name>
<protein>
    <submittedName>
        <fullName evidence="1">Uncharacterized protein</fullName>
    </submittedName>
</protein>